<evidence type="ECO:0000313" key="2">
    <source>
        <dbReference type="EMBL" id="CAD6243569.1"/>
    </source>
</evidence>
<evidence type="ECO:0000256" key="1">
    <source>
        <dbReference type="SAM" id="MobiDB-lite"/>
    </source>
</evidence>
<feature type="compositionally biased region" description="Basic residues" evidence="1">
    <location>
        <begin position="140"/>
        <end position="151"/>
    </location>
</feature>
<organism evidence="2 3">
    <name type="scientific">Miscanthus lutarioriparius</name>
    <dbReference type="NCBI Taxonomy" id="422564"/>
    <lineage>
        <taxon>Eukaryota</taxon>
        <taxon>Viridiplantae</taxon>
        <taxon>Streptophyta</taxon>
        <taxon>Embryophyta</taxon>
        <taxon>Tracheophyta</taxon>
        <taxon>Spermatophyta</taxon>
        <taxon>Magnoliopsida</taxon>
        <taxon>Liliopsida</taxon>
        <taxon>Poales</taxon>
        <taxon>Poaceae</taxon>
        <taxon>PACMAD clade</taxon>
        <taxon>Panicoideae</taxon>
        <taxon>Andropogonodae</taxon>
        <taxon>Andropogoneae</taxon>
        <taxon>Saccharinae</taxon>
        <taxon>Miscanthus</taxon>
    </lineage>
</organism>
<accession>A0A811PET8</accession>
<sequence length="151" mass="16777">MDSEFVGTAKHAPASLHDILAYSTVDTSSKAGYEGSHDPSQECYMANIRDAGTLDPTRGMQPPPVQRTPEEQEAYLQEKAQCLWAKAIDPEKKQAQLEREQAGLGQRPETRLPRTSARNPAPEVQDQIILPRSPILPSSKSKRHRQGCYPL</sequence>
<dbReference type="EMBL" id="CAJGYO010000007">
    <property type="protein sequence ID" value="CAD6243569.1"/>
    <property type="molecule type" value="Genomic_DNA"/>
</dbReference>
<feature type="region of interest" description="Disordered" evidence="1">
    <location>
        <begin position="93"/>
        <end position="151"/>
    </location>
</feature>
<feature type="region of interest" description="Disordered" evidence="1">
    <location>
        <begin position="52"/>
        <end position="73"/>
    </location>
</feature>
<proteinExistence type="predicted"/>
<dbReference type="Proteomes" id="UP000604825">
    <property type="component" value="Unassembled WGS sequence"/>
</dbReference>
<protein>
    <submittedName>
        <fullName evidence="2">Uncharacterized protein</fullName>
    </submittedName>
</protein>
<dbReference type="AlphaFoldDB" id="A0A811PET8"/>
<name>A0A811PET8_9POAL</name>
<keyword evidence="3" id="KW-1185">Reference proteome</keyword>
<evidence type="ECO:0000313" key="3">
    <source>
        <dbReference type="Proteomes" id="UP000604825"/>
    </source>
</evidence>
<gene>
    <name evidence="2" type="ORF">NCGR_LOCUS28644</name>
</gene>
<comment type="caution">
    <text evidence="2">The sequence shown here is derived from an EMBL/GenBank/DDBJ whole genome shotgun (WGS) entry which is preliminary data.</text>
</comment>
<reference evidence="2" key="1">
    <citation type="submission" date="2020-10" db="EMBL/GenBank/DDBJ databases">
        <authorList>
            <person name="Han B."/>
            <person name="Lu T."/>
            <person name="Zhao Q."/>
            <person name="Huang X."/>
            <person name="Zhao Y."/>
        </authorList>
    </citation>
    <scope>NUCLEOTIDE SEQUENCE</scope>
</reference>